<gene>
    <name evidence="1" type="ORF">TRAPUB_9993</name>
</gene>
<dbReference type="EMBL" id="MNAD01000406">
    <property type="protein sequence ID" value="OJT13463.1"/>
    <property type="molecule type" value="Genomic_DNA"/>
</dbReference>
<evidence type="ECO:0000313" key="2">
    <source>
        <dbReference type="Proteomes" id="UP000184267"/>
    </source>
</evidence>
<accession>A0A1M2W0Z3</accession>
<keyword evidence="2" id="KW-1185">Reference proteome</keyword>
<dbReference type="AlphaFoldDB" id="A0A1M2W0Z3"/>
<organism evidence="1 2">
    <name type="scientific">Trametes pubescens</name>
    <name type="common">White-rot fungus</name>
    <dbReference type="NCBI Taxonomy" id="154538"/>
    <lineage>
        <taxon>Eukaryota</taxon>
        <taxon>Fungi</taxon>
        <taxon>Dikarya</taxon>
        <taxon>Basidiomycota</taxon>
        <taxon>Agaricomycotina</taxon>
        <taxon>Agaricomycetes</taxon>
        <taxon>Polyporales</taxon>
        <taxon>Polyporaceae</taxon>
        <taxon>Trametes</taxon>
    </lineage>
</organism>
<evidence type="ECO:0000313" key="1">
    <source>
        <dbReference type="EMBL" id="OJT13463.1"/>
    </source>
</evidence>
<dbReference type="InterPro" id="IPR032675">
    <property type="entry name" value="LRR_dom_sf"/>
</dbReference>
<protein>
    <recommendedName>
        <fullName evidence="3">F-box domain-containing protein</fullName>
    </recommendedName>
</protein>
<dbReference type="CDD" id="cd09917">
    <property type="entry name" value="F-box_SF"/>
    <property type="match status" value="1"/>
</dbReference>
<dbReference type="Proteomes" id="UP000184267">
    <property type="component" value="Unassembled WGS sequence"/>
</dbReference>
<comment type="caution">
    <text evidence="1">The sequence shown here is derived from an EMBL/GenBank/DDBJ whole genome shotgun (WGS) entry which is preliminary data.</text>
</comment>
<dbReference type="OMA" id="LEMANAW"/>
<dbReference type="Gene3D" id="3.80.10.10">
    <property type="entry name" value="Ribonuclease Inhibitor"/>
    <property type="match status" value="1"/>
</dbReference>
<evidence type="ECO:0008006" key="3">
    <source>
        <dbReference type="Google" id="ProtNLM"/>
    </source>
</evidence>
<reference evidence="1 2" key="1">
    <citation type="submission" date="2016-10" db="EMBL/GenBank/DDBJ databases">
        <title>Genome sequence of the basidiomycete white-rot fungus Trametes pubescens.</title>
        <authorList>
            <person name="Makela M.R."/>
            <person name="Granchi Z."/>
            <person name="Peng M."/>
            <person name="De Vries R.P."/>
            <person name="Grigoriev I."/>
            <person name="Riley R."/>
            <person name="Hilden K."/>
        </authorList>
    </citation>
    <scope>NUCLEOTIDE SEQUENCE [LARGE SCALE GENOMIC DNA]</scope>
    <source>
        <strain evidence="1 2">FBCC735</strain>
    </source>
</reference>
<proteinExistence type="predicted"/>
<dbReference type="STRING" id="154538.A0A1M2W0Z3"/>
<sequence length="545" mass="60209">MASHTTATQDCLRVSEISLVIIGFLRPTDLARLVRTCRAMYEGGRPTLWKAQRSLRPLLRLLPPDAWSEDLDERGSSIFRITDPEKIEWTRFDSFAQHVRTFCWDDVNEVSPDTLSVLSGRGRPLFPRLRWLSLTDRTGKIGLPSIHLFLVPTIDHLVLSLISFNAEVAIMCQTFQRVGATCTNLAFLELWQEEIKDVDGNSDDIPTPPQQLTDDINDALAVLLGGLPKLENFRASAISISASCVEALAALPSVVQVDTHLIPPDMHTVAAAAARSSREGRPWFNALGELALGVNEMDRSTATFLRAIRSKALECLVIECFIQPDSYTVKHNLEVVARRPSLRTLMMGLGHVPEDSSRVYETLDVEDALQPLYALPSLHTVDIRCASLVVSANAVRDIANAWRELSTLELLSLMLPHGGVEKPSLTLEDLIPLAVNCPELRALGLPLNAEEVPDGATLERLLPAPSRSPLFAFTACYAPIENPGQVAHFLARLFPKLRAAVYRDTAAKSLPYETKKGTFWGKWKIVHNLLAPPPPPPPGPDQAFE</sequence>
<dbReference type="OrthoDB" id="3174539at2759"/>
<name>A0A1M2W0Z3_TRAPU</name>